<dbReference type="NCBIfam" id="TIGR00377">
    <property type="entry name" value="ant_ant_sig"/>
    <property type="match status" value="1"/>
</dbReference>
<proteinExistence type="inferred from homology"/>
<dbReference type="SUPFAM" id="SSF52091">
    <property type="entry name" value="SpoIIaa-like"/>
    <property type="match status" value="1"/>
</dbReference>
<dbReference type="GO" id="GO:0043856">
    <property type="term" value="F:anti-sigma factor antagonist activity"/>
    <property type="evidence" value="ECO:0007669"/>
    <property type="project" value="InterPro"/>
</dbReference>
<evidence type="ECO:0000313" key="3">
    <source>
        <dbReference type="EMBL" id="SUZ83533.1"/>
    </source>
</evidence>
<organism evidence="3">
    <name type="scientific">marine metagenome</name>
    <dbReference type="NCBI Taxonomy" id="408172"/>
    <lineage>
        <taxon>unclassified sequences</taxon>
        <taxon>metagenomes</taxon>
        <taxon>ecological metagenomes</taxon>
    </lineage>
</organism>
<dbReference type="PANTHER" id="PTHR33495">
    <property type="entry name" value="ANTI-SIGMA FACTOR ANTAGONIST TM_1081-RELATED-RELATED"/>
    <property type="match status" value="1"/>
</dbReference>
<dbReference type="PROSITE" id="PS50801">
    <property type="entry name" value="STAS"/>
    <property type="match status" value="1"/>
</dbReference>
<dbReference type="Pfam" id="PF01740">
    <property type="entry name" value="STAS"/>
    <property type="match status" value="1"/>
</dbReference>
<evidence type="ECO:0000256" key="1">
    <source>
        <dbReference type="ARBA" id="ARBA00009013"/>
    </source>
</evidence>
<reference evidence="3" key="1">
    <citation type="submission" date="2018-05" db="EMBL/GenBank/DDBJ databases">
        <authorList>
            <person name="Lanie J.A."/>
            <person name="Ng W.-L."/>
            <person name="Kazmierczak K.M."/>
            <person name="Andrzejewski T.M."/>
            <person name="Davidsen T.M."/>
            <person name="Wayne K.J."/>
            <person name="Tettelin H."/>
            <person name="Glass J.I."/>
            <person name="Rusch D."/>
            <person name="Podicherti R."/>
            <person name="Tsui H.-C.T."/>
            <person name="Winkler M.E."/>
        </authorList>
    </citation>
    <scope>NUCLEOTIDE SEQUENCE</scope>
</reference>
<feature type="non-terminal residue" evidence="3">
    <location>
        <position position="1"/>
    </location>
</feature>
<sequence length="113" mass="12280">VHLEFHRISRNPWTVLVLRGDLDMAGAPRLRQEVAQLVAAGDARLVLDLAAVDFIDSTGLGAVIGALRRVRSHDGELVLVCPEPRLQRVFEMCDLDRVFELHGSVDAAVGASA</sequence>
<dbReference type="InterPro" id="IPR002645">
    <property type="entry name" value="STAS_dom"/>
</dbReference>
<dbReference type="PANTHER" id="PTHR33495:SF2">
    <property type="entry name" value="ANTI-SIGMA FACTOR ANTAGONIST TM_1081-RELATED"/>
    <property type="match status" value="1"/>
</dbReference>
<accession>A0A381R1M7</accession>
<evidence type="ECO:0000259" key="2">
    <source>
        <dbReference type="PROSITE" id="PS50801"/>
    </source>
</evidence>
<protein>
    <recommendedName>
        <fullName evidence="2">STAS domain-containing protein</fullName>
    </recommendedName>
</protein>
<dbReference type="AlphaFoldDB" id="A0A381R1M7"/>
<gene>
    <name evidence="3" type="ORF">METZ01_LOCUS36387</name>
</gene>
<feature type="domain" description="STAS" evidence="2">
    <location>
        <begin position="15"/>
        <end position="112"/>
    </location>
</feature>
<dbReference type="InterPro" id="IPR036513">
    <property type="entry name" value="STAS_dom_sf"/>
</dbReference>
<dbReference type="CDD" id="cd07043">
    <property type="entry name" value="STAS_anti-anti-sigma_factors"/>
    <property type="match status" value="1"/>
</dbReference>
<dbReference type="EMBL" id="UINC01001555">
    <property type="protein sequence ID" value="SUZ83533.1"/>
    <property type="molecule type" value="Genomic_DNA"/>
</dbReference>
<dbReference type="InterPro" id="IPR003658">
    <property type="entry name" value="Anti-sigma_ant"/>
</dbReference>
<name>A0A381R1M7_9ZZZZ</name>
<dbReference type="Gene3D" id="3.30.750.24">
    <property type="entry name" value="STAS domain"/>
    <property type="match status" value="1"/>
</dbReference>
<comment type="similarity">
    <text evidence="1">Belongs to the anti-sigma-factor antagonist family.</text>
</comment>